<keyword evidence="3" id="KW-1185">Reference proteome</keyword>
<proteinExistence type="predicted"/>
<dbReference type="AlphaFoldDB" id="A0AAV1I9W1"/>
<comment type="caution">
    <text evidence="2">The sequence shown here is derived from an EMBL/GenBank/DDBJ whole genome shotgun (WGS) entry which is preliminary data.</text>
</comment>
<reference evidence="2 3" key="1">
    <citation type="submission" date="2023-10" db="EMBL/GenBank/DDBJ databases">
        <authorList>
            <person name="Maclean D."/>
            <person name="Macfadyen A."/>
        </authorList>
    </citation>
    <scope>NUCLEOTIDE SEQUENCE [LARGE SCALE GENOMIC DNA]</scope>
</reference>
<sequence length="296" mass="29785">MSIAATHVADTPPTNQIHQVEDEHLSSSLHSRHLLADGPPIQPTTDSPTWTLPSLDQVATDVGNSLASAATSLASQPPTTASDLELPVATQGTEQWAGVVAKALTAGGMSHADSLQALQGFKSAVAAKMAKTAETLEKLNKGDITGFVEEVMSKAVAIKAPTFFSSNTNLFQDSASAISFGFTGVGVSPCAIAVNPVGIGIGATGINIAPQGVSIAPTGLNVAPQGASIGPTLIAIGPYDTTVAPQGLNIAPALISISPVKTVINPTGPLKVGDSVVKDTLPALPNPPEAAPTTQG</sequence>
<dbReference type="EMBL" id="CAUYUE010000009">
    <property type="protein sequence ID" value="CAK0783887.1"/>
    <property type="molecule type" value="Genomic_DNA"/>
</dbReference>
<feature type="region of interest" description="Disordered" evidence="1">
    <location>
        <begin position="23"/>
        <end position="49"/>
    </location>
</feature>
<accession>A0AAV1I9W1</accession>
<evidence type="ECO:0000313" key="2">
    <source>
        <dbReference type="EMBL" id="CAK0783887.1"/>
    </source>
</evidence>
<gene>
    <name evidence="2" type="ORF">CVIRNUC_007087</name>
</gene>
<dbReference type="Proteomes" id="UP001314263">
    <property type="component" value="Unassembled WGS sequence"/>
</dbReference>
<evidence type="ECO:0000313" key="3">
    <source>
        <dbReference type="Proteomes" id="UP001314263"/>
    </source>
</evidence>
<organism evidence="2 3">
    <name type="scientific">Coccomyxa viridis</name>
    <dbReference type="NCBI Taxonomy" id="1274662"/>
    <lineage>
        <taxon>Eukaryota</taxon>
        <taxon>Viridiplantae</taxon>
        <taxon>Chlorophyta</taxon>
        <taxon>core chlorophytes</taxon>
        <taxon>Trebouxiophyceae</taxon>
        <taxon>Trebouxiophyceae incertae sedis</taxon>
        <taxon>Coccomyxaceae</taxon>
        <taxon>Coccomyxa</taxon>
    </lineage>
</organism>
<evidence type="ECO:0000256" key="1">
    <source>
        <dbReference type="SAM" id="MobiDB-lite"/>
    </source>
</evidence>
<name>A0AAV1I9W1_9CHLO</name>
<protein>
    <submittedName>
        <fullName evidence="2">Uncharacterized protein</fullName>
    </submittedName>
</protein>